<dbReference type="RefSeq" id="WP_092937138.1">
    <property type="nucleotide sequence ID" value="NZ_FONX01000001.1"/>
</dbReference>
<dbReference type="PIRSF" id="PIRSF032131">
    <property type="entry name" value="UCP032131"/>
    <property type="match status" value="1"/>
</dbReference>
<evidence type="ECO:0000313" key="3">
    <source>
        <dbReference type="Proteomes" id="UP000199119"/>
    </source>
</evidence>
<dbReference type="Pfam" id="PF06676">
    <property type="entry name" value="DUF1178"/>
    <property type="match status" value="1"/>
</dbReference>
<feature type="region of interest" description="Disordered" evidence="1">
    <location>
        <begin position="62"/>
        <end position="86"/>
    </location>
</feature>
<evidence type="ECO:0000313" key="2">
    <source>
        <dbReference type="EMBL" id="SFE37132.1"/>
    </source>
</evidence>
<reference evidence="3" key="1">
    <citation type="submission" date="2016-10" db="EMBL/GenBank/DDBJ databases">
        <authorList>
            <person name="Varghese N."/>
            <person name="Submissions S."/>
        </authorList>
    </citation>
    <scope>NUCLEOTIDE SEQUENCE [LARGE SCALE GENOMIC DNA]</scope>
    <source>
        <strain evidence="3">DSM 27981</strain>
    </source>
</reference>
<keyword evidence="3" id="KW-1185">Reference proteome</keyword>
<evidence type="ECO:0008006" key="4">
    <source>
        <dbReference type="Google" id="ProtNLM"/>
    </source>
</evidence>
<evidence type="ECO:0000256" key="1">
    <source>
        <dbReference type="SAM" id="MobiDB-lite"/>
    </source>
</evidence>
<dbReference type="STRING" id="1177982.SAMN04489711_101447"/>
<dbReference type="Proteomes" id="UP000199119">
    <property type="component" value="Unassembled WGS sequence"/>
</dbReference>
<accession>A0A1I1ZZL7</accession>
<sequence length="175" mass="19131">MKVLDLFCPNDHAFEGWFASEDDYQSQLQRGLLQCPLCGSGDIRKGLSAPRLNLGARAPAIEQPAPQASLPMPAQGTPGSSDERAPALTPDQMRQAQAVHQQLQAAWLRVSREIVARTEDVGPRFAQEALDMHRGEIEERPIRGQATREEAVQLMEEGVALMPLALPAAAKETLQ</sequence>
<dbReference type="EMBL" id="FONX01000001">
    <property type="protein sequence ID" value="SFE37132.1"/>
    <property type="molecule type" value="Genomic_DNA"/>
</dbReference>
<gene>
    <name evidence="2" type="ORF">SAMN04489711_101447</name>
</gene>
<protein>
    <recommendedName>
        <fullName evidence="4">DUF1178 family protein</fullName>
    </recommendedName>
</protein>
<dbReference type="AlphaFoldDB" id="A0A1I1ZZL7"/>
<dbReference type="OrthoDB" id="5295943at2"/>
<name>A0A1I1ZZL7_9BURK</name>
<organism evidence="2 3">
    <name type="scientific">Paracidovorax wautersii</name>
    <dbReference type="NCBI Taxonomy" id="1177982"/>
    <lineage>
        <taxon>Bacteria</taxon>
        <taxon>Pseudomonadati</taxon>
        <taxon>Pseudomonadota</taxon>
        <taxon>Betaproteobacteria</taxon>
        <taxon>Burkholderiales</taxon>
        <taxon>Comamonadaceae</taxon>
        <taxon>Paracidovorax</taxon>
    </lineage>
</organism>
<dbReference type="InterPro" id="IPR009562">
    <property type="entry name" value="DUF1178"/>
</dbReference>
<proteinExistence type="predicted"/>